<dbReference type="AlphaFoldDB" id="A0A1W1BZJ9"/>
<dbReference type="InterPro" id="IPR036249">
    <property type="entry name" value="Thioredoxin-like_sf"/>
</dbReference>
<dbReference type="CDD" id="cd02947">
    <property type="entry name" value="TRX_family"/>
    <property type="match status" value="1"/>
</dbReference>
<protein>
    <submittedName>
        <fullName evidence="2">Thioredoxin</fullName>
    </submittedName>
</protein>
<proteinExistence type="predicted"/>
<sequence length="126" mass="14665">MKRVILIIMVIIVNLFSHDFGDVPEKKLDEIKKDRPLMVMVGKTKCIWCDSMAPQIKEIKEQYPKTVIYYVNVDKDFLGAINHNIDELPVQLFYDKNGKEVGRHIGYLGKDDMLEALRHYGILVEK</sequence>
<feature type="domain" description="Thioredoxin" evidence="1">
    <location>
        <begin position="30"/>
        <end position="117"/>
    </location>
</feature>
<dbReference type="Pfam" id="PF00085">
    <property type="entry name" value="Thioredoxin"/>
    <property type="match status" value="1"/>
</dbReference>
<evidence type="ECO:0000259" key="1">
    <source>
        <dbReference type="Pfam" id="PF00085"/>
    </source>
</evidence>
<dbReference type="SUPFAM" id="SSF52833">
    <property type="entry name" value="Thioredoxin-like"/>
    <property type="match status" value="1"/>
</dbReference>
<dbReference type="InterPro" id="IPR013766">
    <property type="entry name" value="Thioredoxin_domain"/>
</dbReference>
<name>A0A1W1BZJ9_9ZZZZ</name>
<dbReference type="EMBL" id="FPHE01000087">
    <property type="protein sequence ID" value="SFV58924.1"/>
    <property type="molecule type" value="Genomic_DNA"/>
</dbReference>
<accession>A0A1W1BZJ9</accession>
<evidence type="ECO:0000313" key="2">
    <source>
        <dbReference type="EMBL" id="SFV58924.1"/>
    </source>
</evidence>
<organism evidence="2">
    <name type="scientific">hydrothermal vent metagenome</name>
    <dbReference type="NCBI Taxonomy" id="652676"/>
    <lineage>
        <taxon>unclassified sequences</taxon>
        <taxon>metagenomes</taxon>
        <taxon>ecological metagenomes</taxon>
    </lineage>
</organism>
<reference evidence="2" key="1">
    <citation type="submission" date="2016-10" db="EMBL/GenBank/DDBJ databases">
        <authorList>
            <person name="de Groot N.N."/>
        </authorList>
    </citation>
    <scope>NUCLEOTIDE SEQUENCE</scope>
</reference>
<dbReference type="Gene3D" id="3.40.30.10">
    <property type="entry name" value="Glutaredoxin"/>
    <property type="match status" value="1"/>
</dbReference>
<gene>
    <name evidence="2" type="ORF">MNB_SV-12-1390</name>
</gene>